<dbReference type="EMBL" id="BGPR01000107">
    <property type="protein sequence ID" value="GBL94965.1"/>
    <property type="molecule type" value="Genomic_DNA"/>
</dbReference>
<name>A0A4Y2BU31_ARAVE</name>
<gene>
    <name evidence="1" type="ORF">AVEN_187478_1</name>
</gene>
<protein>
    <submittedName>
        <fullName evidence="1">Uncharacterized protein</fullName>
    </submittedName>
</protein>
<dbReference type="Proteomes" id="UP000499080">
    <property type="component" value="Unassembled WGS sequence"/>
</dbReference>
<evidence type="ECO:0000313" key="2">
    <source>
        <dbReference type="Proteomes" id="UP000499080"/>
    </source>
</evidence>
<organism evidence="1 2">
    <name type="scientific">Araneus ventricosus</name>
    <name type="common">Orbweaver spider</name>
    <name type="synonym">Epeira ventricosa</name>
    <dbReference type="NCBI Taxonomy" id="182803"/>
    <lineage>
        <taxon>Eukaryota</taxon>
        <taxon>Metazoa</taxon>
        <taxon>Ecdysozoa</taxon>
        <taxon>Arthropoda</taxon>
        <taxon>Chelicerata</taxon>
        <taxon>Arachnida</taxon>
        <taxon>Araneae</taxon>
        <taxon>Araneomorphae</taxon>
        <taxon>Entelegynae</taxon>
        <taxon>Araneoidea</taxon>
        <taxon>Araneidae</taxon>
        <taxon>Araneus</taxon>
    </lineage>
</organism>
<keyword evidence="2" id="KW-1185">Reference proteome</keyword>
<dbReference type="AlphaFoldDB" id="A0A4Y2BU31"/>
<sequence length="86" mass="9723">MSRPEPTRKLFRGEPVILNLAQMTRTTPKPAPSSLNFRTTPEKEVLIFGVTFNVHQVHMHQGSLAESVFEPETLRPRSQEHQTTGA</sequence>
<comment type="caution">
    <text evidence="1">The sequence shown here is derived from an EMBL/GenBank/DDBJ whole genome shotgun (WGS) entry which is preliminary data.</text>
</comment>
<accession>A0A4Y2BU31</accession>
<evidence type="ECO:0000313" key="1">
    <source>
        <dbReference type="EMBL" id="GBL94965.1"/>
    </source>
</evidence>
<reference evidence="1 2" key="1">
    <citation type="journal article" date="2019" name="Sci. Rep.">
        <title>Orb-weaving spider Araneus ventricosus genome elucidates the spidroin gene catalogue.</title>
        <authorList>
            <person name="Kono N."/>
            <person name="Nakamura H."/>
            <person name="Ohtoshi R."/>
            <person name="Moran D.A.P."/>
            <person name="Shinohara A."/>
            <person name="Yoshida Y."/>
            <person name="Fujiwara M."/>
            <person name="Mori M."/>
            <person name="Tomita M."/>
            <person name="Arakawa K."/>
        </authorList>
    </citation>
    <scope>NUCLEOTIDE SEQUENCE [LARGE SCALE GENOMIC DNA]</scope>
</reference>
<proteinExistence type="predicted"/>